<dbReference type="InterPro" id="IPR036282">
    <property type="entry name" value="Glutathione-S-Trfase_C_sf"/>
</dbReference>
<dbReference type="SFLD" id="SFLDS00019">
    <property type="entry name" value="Glutathione_Transferase_(cytos"/>
    <property type="match status" value="1"/>
</dbReference>
<evidence type="ECO:0000256" key="2">
    <source>
        <dbReference type="ARBA" id="ARBA00022679"/>
    </source>
</evidence>
<dbReference type="SUPFAM" id="SSF52833">
    <property type="entry name" value="Thioredoxin-like"/>
    <property type="match status" value="1"/>
</dbReference>
<dbReference type="CDD" id="cd03058">
    <property type="entry name" value="GST_N_Tau"/>
    <property type="match status" value="1"/>
</dbReference>
<keyword evidence="2" id="KW-0808">Transferase</keyword>
<dbReference type="AlphaFoldDB" id="A0AAV8T7W7"/>
<feature type="domain" description="GST N-terminal" evidence="5">
    <location>
        <begin position="4"/>
        <end position="83"/>
    </location>
</feature>
<proteinExistence type="inferred from homology"/>
<dbReference type="PANTHER" id="PTHR11260">
    <property type="entry name" value="GLUTATHIONE S-TRANSFERASE, GST, SUPERFAMILY, GST DOMAIN CONTAINING"/>
    <property type="match status" value="1"/>
</dbReference>
<dbReference type="GO" id="GO:0004364">
    <property type="term" value="F:glutathione transferase activity"/>
    <property type="evidence" value="ECO:0007669"/>
    <property type="project" value="UniProtKB-EC"/>
</dbReference>
<dbReference type="InterPro" id="IPR010987">
    <property type="entry name" value="Glutathione-S-Trfase_C-like"/>
</dbReference>
<dbReference type="FunFam" id="3.40.30.10:FF:000014">
    <property type="entry name" value="Tau class glutathione S-transferase"/>
    <property type="match status" value="1"/>
</dbReference>
<evidence type="ECO:0000313" key="8">
    <source>
        <dbReference type="Proteomes" id="UP001159364"/>
    </source>
</evidence>
<gene>
    <name evidence="7" type="ORF">K2173_012195</name>
</gene>
<dbReference type="PROSITE" id="PS50404">
    <property type="entry name" value="GST_NTER"/>
    <property type="match status" value="1"/>
</dbReference>
<dbReference type="SUPFAM" id="SSF47616">
    <property type="entry name" value="GST C-terminal domain-like"/>
    <property type="match status" value="1"/>
</dbReference>
<sequence>MAEPQVKLLGTMYSPFVDRVKMALKLKGIEYEFLEFDIVNKSPLLLQHNPIYKKVPVLVHSGKPIVESLIILEYIEETWEDIPILPHDPYEKARAHFWAKFIEEKFTQIVRNALLTEGELQEKMVFQAKEALQVLEGELKAEGKQFFGGESVGYVDMVLGSITLWLGPVEEVSGVKIHDPESYPLIDKWMKDFTELPYTKHNSREREMLVHYLDNIRQVALAAAAGK</sequence>
<evidence type="ECO:0000256" key="4">
    <source>
        <dbReference type="RuleBase" id="RU003494"/>
    </source>
</evidence>
<organism evidence="7 8">
    <name type="scientific">Erythroxylum novogranatense</name>
    <dbReference type="NCBI Taxonomy" id="1862640"/>
    <lineage>
        <taxon>Eukaryota</taxon>
        <taxon>Viridiplantae</taxon>
        <taxon>Streptophyta</taxon>
        <taxon>Embryophyta</taxon>
        <taxon>Tracheophyta</taxon>
        <taxon>Spermatophyta</taxon>
        <taxon>Magnoliopsida</taxon>
        <taxon>eudicotyledons</taxon>
        <taxon>Gunneridae</taxon>
        <taxon>Pentapetalae</taxon>
        <taxon>rosids</taxon>
        <taxon>fabids</taxon>
        <taxon>Malpighiales</taxon>
        <taxon>Erythroxylaceae</taxon>
        <taxon>Erythroxylum</taxon>
    </lineage>
</organism>
<feature type="domain" description="GST C-terminal" evidence="6">
    <location>
        <begin position="88"/>
        <end position="212"/>
    </location>
</feature>
<dbReference type="Gene3D" id="1.20.1050.10">
    <property type="match status" value="1"/>
</dbReference>
<comment type="caution">
    <text evidence="7">The sequence shown here is derived from an EMBL/GenBank/DDBJ whole genome shotgun (WGS) entry which is preliminary data.</text>
</comment>
<dbReference type="InterPro" id="IPR045073">
    <property type="entry name" value="Omega/Tau-like"/>
</dbReference>
<dbReference type="SFLD" id="SFLDG00358">
    <property type="entry name" value="Main_(cytGST)"/>
    <property type="match status" value="1"/>
</dbReference>
<evidence type="ECO:0000256" key="1">
    <source>
        <dbReference type="ARBA" id="ARBA00012452"/>
    </source>
</evidence>
<dbReference type="CDD" id="cd03185">
    <property type="entry name" value="GST_C_Tau"/>
    <property type="match status" value="1"/>
</dbReference>
<dbReference type="PROSITE" id="PS50405">
    <property type="entry name" value="GST_CTER"/>
    <property type="match status" value="1"/>
</dbReference>
<dbReference type="Pfam" id="PF02798">
    <property type="entry name" value="GST_N"/>
    <property type="match status" value="1"/>
</dbReference>
<dbReference type="FunFam" id="1.20.1050.10:FF:000012">
    <property type="entry name" value="Tau class glutathione S-transferase"/>
    <property type="match status" value="1"/>
</dbReference>
<dbReference type="Proteomes" id="UP001159364">
    <property type="component" value="Linkage Group LG06"/>
</dbReference>
<comment type="catalytic activity">
    <reaction evidence="3">
        <text>RX + glutathione = an S-substituted glutathione + a halide anion + H(+)</text>
        <dbReference type="Rhea" id="RHEA:16437"/>
        <dbReference type="ChEBI" id="CHEBI:15378"/>
        <dbReference type="ChEBI" id="CHEBI:16042"/>
        <dbReference type="ChEBI" id="CHEBI:17792"/>
        <dbReference type="ChEBI" id="CHEBI:57925"/>
        <dbReference type="ChEBI" id="CHEBI:90779"/>
        <dbReference type="EC" id="2.5.1.18"/>
    </reaction>
</comment>
<reference evidence="7 8" key="1">
    <citation type="submission" date="2021-09" db="EMBL/GenBank/DDBJ databases">
        <title>Genomic insights and catalytic innovation underlie evolution of tropane alkaloids biosynthesis.</title>
        <authorList>
            <person name="Wang Y.-J."/>
            <person name="Tian T."/>
            <person name="Huang J.-P."/>
            <person name="Huang S.-X."/>
        </authorList>
    </citation>
    <scope>NUCLEOTIDE SEQUENCE [LARGE SCALE GENOMIC DNA]</scope>
    <source>
        <strain evidence="7">KIB-2018</strain>
        <tissue evidence="7">Leaf</tissue>
    </source>
</reference>
<name>A0AAV8T7W7_9ROSI</name>
<dbReference type="EMBL" id="JAIWQS010000006">
    <property type="protein sequence ID" value="KAJ8762703.1"/>
    <property type="molecule type" value="Genomic_DNA"/>
</dbReference>
<dbReference type="InterPro" id="IPR036249">
    <property type="entry name" value="Thioredoxin-like_sf"/>
</dbReference>
<evidence type="ECO:0000259" key="6">
    <source>
        <dbReference type="PROSITE" id="PS50405"/>
    </source>
</evidence>
<protein>
    <recommendedName>
        <fullName evidence="1">glutathione transferase</fullName>
        <ecNumber evidence="1">2.5.1.18</ecNumber>
    </recommendedName>
</protein>
<accession>A0AAV8T7W7</accession>
<dbReference type="InterPro" id="IPR004045">
    <property type="entry name" value="Glutathione_S-Trfase_N"/>
</dbReference>
<dbReference type="InterPro" id="IPR004046">
    <property type="entry name" value="GST_C"/>
</dbReference>
<dbReference type="InterPro" id="IPR040079">
    <property type="entry name" value="Glutathione_S-Trfase"/>
</dbReference>
<evidence type="ECO:0000256" key="3">
    <source>
        <dbReference type="ARBA" id="ARBA00047960"/>
    </source>
</evidence>
<dbReference type="Gene3D" id="3.40.30.10">
    <property type="entry name" value="Glutaredoxin"/>
    <property type="match status" value="1"/>
</dbReference>
<keyword evidence="8" id="KW-1185">Reference proteome</keyword>
<dbReference type="EC" id="2.5.1.18" evidence="1"/>
<dbReference type="Pfam" id="PF00043">
    <property type="entry name" value="GST_C"/>
    <property type="match status" value="1"/>
</dbReference>
<dbReference type="PANTHER" id="PTHR11260:SF676">
    <property type="entry name" value="GLUTATHIONE S-TRANSFERASE U8"/>
    <property type="match status" value="1"/>
</dbReference>
<dbReference type="InterPro" id="IPR045074">
    <property type="entry name" value="GST_C_Tau"/>
</dbReference>
<evidence type="ECO:0000259" key="5">
    <source>
        <dbReference type="PROSITE" id="PS50404"/>
    </source>
</evidence>
<evidence type="ECO:0000313" key="7">
    <source>
        <dbReference type="EMBL" id="KAJ8762703.1"/>
    </source>
</evidence>
<dbReference type="GO" id="GO:0005737">
    <property type="term" value="C:cytoplasm"/>
    <property type="evidence" value="ECO:0007669"/>
    <property type="project" value="TreeGrafter"/>
</dbReference>
<dbReference type="GO" id="GO:0006749">
    <property type="term" value="P:glutathione metabolic process"/>
    <property type="evidence" value="ECO:0007669"/>
    <property type="project" value="InterPro"/>
</dbReference>
<comment type="similarity">
    <text evidence="4">Belongs to the GST superfamily.</text>
</comment>
<dbReference type="SFLD" id="SFLDG01152">
    <property type="entry name" value="Main.3:_Omega-_and_Tau-like"/>
    <property type="match status" value="1"/>
</dbReference>